<dbReference type="GO" id="GO:0042781">
    <property type="term" value="F:3'-tRNA processing endoribonuclease activity"/>
    <property type="evidence" value="ECO:0007669"/>
    <property type="project" value="TreeGrafter"/>
</dbReference>
<dbReference type="GO" id="GO:0004526">
    <property type="term" value="F:ribonuclease P activity"/>
    <property type="evidence" value="ECO:0007669"/>
    <property type="project" value="UniProtKB-UniRule"/>
</dbReference>
<dbReference type="GO" id="GO:0000049">
    <property type="term" value="F:tRNA binding"/>
    <property type="evidence" value="ECO:0007669"/>
    <property type="project" value="UniProtKB-UniRule"/>
</dbReference>
<protein>
    <recommendedName>
        <fullName evidence="6 7">Ribonuclease P protein component</fullName>
        <shortName evidence="6">RNase P protein</shortName>
        <shortName evidence="6">RNaseP protein</shortName>
        <ecNumber evidence="6 7">3.1.26.5</ecNumber>
    </recommendedName>
    <alternativeName>
        <fullName evidence="6">Protein C5</fullName>
    </alternativeName>
</protein>
<dbReference type="Gene3D" id="3.30.230.10">
    <property type="match status" value="1"/>
</dbReference>
<comment type="subunit">
    <text evidence="6">Consists of a catalytic RNA component (M1 or rnpB) and a protein subunit.</text>
</comment>
<dbReference type="InterPro" id="IPR020568">
    <property type="entry name" value="Ribosomal_Su5_D2-typ_SF"/>
</dbReference>
<proteinExistence type="inferred from homology"/>
<dbReference type="NCBIfam" id="TIGR00188">
    <property type="entry name" value="rnpA"/>
    <property type="match status" value="1"/>
</dbReference>
<sequence length="117" mass="14397">MNIYYRYNFKKNLRLLTTTDFKKVFNISKKNHHSIVIIFNIKNQFNYPRLGIIISKKVSKLSYQRNLIKRLVRESFRLSQHHLKKLDFIILIKPNILKLNRLEIKNFLNNLWIKYYL</sequence>
<evidence type="ECO:0000256" key="1">
    <source>
        <dbReference type="ARBA" id="ARBA00022694"/>
    </source>
</evidence>
<dbReference type="InterPro" id="IPR014721">
    <property type="entry name" value="Ribsml_uS5_D2-typ_fold_subgr"/>
</dbReference>
<reference evidence="8 9" key="1">
    <citation type="submission" date="2018-10" db="EMBL/GenBank/DDBJ databases">
        <title>Comparative functional genomics of the obligate endosymbiont Buchnera aphidicola.</title>
        <authorList>
            <person name="Chong R.A."/>
        </authorList>
    </citation>
    <scope>NUCLEOTIDE SEQUENCE [LARGE SCALE GENOMIC DNA]</scope>
    <source>
        <strain evidence="8 9">Ska</strain>
    </source>
</reference>
<dbReference type="PANTHER" id="PTHR33992:SF1">
    <property type="entry name" value="RIBONUCLEASE P PROTEIN COMPONENT"/>
    <property type="match status" value="1"/>
</dbReference>
<evidence type="ECO:0000256" key="6">
    <source>
        <dbReference type="HAMAP-Rule" id="MF_00227"/>
    </source>
</evidence>
<dbReference type="AlphaFoldDB" id="A0A4D6YLK4"/>
<evidence type="ECO:0000313" key="8">
    <source>
        <dbReference type="EMBL" id="QCI25825.1"/>
    </source>
</evidence>
<dbReference type="GO" id="GO:0001682">
    <property type="term" value="P:tRNA 5'-leader removal"/>
    <property type="evidence" value="ECO:0007669"/>
    <property type="project" value="UniProtKB-UniRule"/>
</dbReference>
<evidence type="ECO:0000256" key="4">
    <source>
        <dbReference type="ARBA" id="ARBA00022801"/>
    </source>
</evidence>
<dbReference type="OrthoDB" id="9796422at2"/>
<dbReference type="Pfam" id="PF00825">
    <property type="entry name" value="Ribonuclease_P"/>
    <property type="match status" value="1"/>
</dbReference>
<organism evidence="8 9">
    <name type="scientific">Buchnera aphidicola</name>
    <name type="common">Sarucallis kahawaluokalani</name>
    <dbReference type="NCBI Taxonomy" id="1241878"/>
    <lineage>
        <taxon>Bacteria</taxon>
        <taxon>Pseudomonadati</taxon>
        <taxon>Pseudomonadota</taxon>
        <taxon>Gammaproteobacteria</taxon>
        <taxon>Enterobacterales</taxon>
        <taxon>Erwiniaceae</taxon>
        <taxon>Buchnera</taxon>
    </lineage>
</organism>
<keyword evidence="4 6" id="KW-0378">Hydrolase</keyword>
<dbReference type="HAMAP" id="MF_00227">
    <property type="entry name" value="RNase_P"/>
    <property type="match status" value="1"/>
</dbReference>
<dbReference type="SUPFAM" id="SSF54211">
    <property type="entry name" value="Ribosomal protein S5 domain 2-like"/>
    <property type="match status" value="1"/>
</dbReference>
<dbReference type="EC" id="3.1.26.5" evidence="6 7"/>
<comment type="catalytic activity">
    <reaction evidence="6">
        <text>Endonucleolytic cleavage of RNA, removing 5'-extranucleotides from tRNA precursor.</text>
        <dbReference type="EC" id="3.1.26.5"/>
    </reaction>
</comment>
<keyword evidence="5 6" id="KW-0694">RNA-binding</keyword>
<accession>A0A4D6YLK4</accession>
<evidence type="ECO:0000256" key="5">
    <source>
        <dbReference type="ARBA" id="ARBA00022884"/>
    </source>
</evidence>
<keyword evidence="3 6" id="KW-0255">Endonuclease</keyword>
<dbReference type="EMBL" id="CP032999">
    <property type="protein sequence ID" value="QCI25825.1"/>
    <property type="molecule type" value="Genomic_DNA"/>
</dbReference>
<dbReference type="Proteomes" id="UP000298685">
    <property type="component" value="Chromosome"/>
</dbReference>
<keyword evidence="1 6" id="KW-0819">tRNA processing</keyword>
<dbReference type="GO" id="GO:0030677">
    <property type="term" value="C:ribonuclease P complex"/>
    <property type="evidence" value="ECO:0007669"/>
    <property type="project" value="TreeGrafter"/>
</dbReference>
<comment type="similarity">
    <text evidence="6">Belongs to the RnpA family.</text>
</comment>
<evidence type="ECO:0000256" key="7">
    <source>
        <dbReference type="NCBIfam" id="TIGR00188"/>
    </source>
</evidence>
<evidence type="ECO:0000256" key="3">
    <source>
        <dbReference type="ARBA" id="ARBA00022759"/>
    </source>
</evidence>
<dbReference type="PANTHER" id="PTHR33992">
    <property type="entry name" value="RIBONUCLEASE P PROTEIN COMPONENT"/>
    <property type="match status" value="1"/>
</dbReference>
<evidence type="ECO:0000313" key="9">
    <source>
        <dbReference type="Proteomes" id="UP000298685"/>
    </source>
</evidence>
<evidence type="ECO:0000256" key="2">
    <source>
        <dbReference type="ARBA" id="ARBA00022722"/>
    </source>
</evidence>
<dbReference type="InterPro" id="IPR000100">
    <property type="entry name" value="RNase_P"/>
</dbReference>
<keyword evidence="2 6" id="KW-0540">Nuclease</keyword>
<gene>
    <name evidence="6 8" type="primary">rnpA</name>
    <name evidence="8" type="ORF">D9V78_00065</name>
</gene>
<comment type="function">
    <text evidence="6">RNaseP catalyzes the removal of the 5'-leader sequence from pre-tRNA to produce the mature 5'-terminus. It can also cleave other RNA substrates such as 4.5S RNA. The protein component plays an auxiliary but essential role in vivo by binding to the 5'-leader sequence and broadening the substrate specificity of the ribozyme.</text>
</comment>
<name>A0A4D6YLK4_9GAMM</name>
<dbReference type="RefSeq" id="WP_158350217.1">
    <property type="nucleotide sequence ID" value="NZ_CP032999.1"/>
</dbReference>